<evidence type="ECO:0000256" key="1">
    <source>
        <dbReference type="ARBA" id="ARBA00009437"/>
    </source>
</evidence>
<comment type="caution">
    <text evidence="6">The sequence shown here is derived from an EMBL/GenBank/DDBJ whole genome shotgun (WGS) entry which is preliminary data.</text>
</comment>
<dbReference type="PRINTS" id="PR00039">
    <property type="entry name" value="HTHLYSR"/>
</dbReference>
<sequence length="289" mass="30481">MTLEQLRIFAAVAERQHMTRAAEALNLTQSAVSAAIAALEGRYGARLFERVGRGVELSAEGAAFLPEARAVLERAEAAARALDDLAGLRRGRLTLAASQTVASYWLPPRLARFARAHPAIGLKLMAGNTAQAAEWVKSGSADLAFVEGQIETAELARAPVGGDTLGLYAAPDHPLVGRPIGPSQLKAASWVLRETGSGTRSHFEQALAARDVPIQALYVRLETPSNEAALGAVEAGGLVTAVSDLAAAALVGVGRVSRLACELPPRDFALLAHRERRRSRAAAAFLKML</sequence>
<keyword evidence="4" id="KW-0804">Transcription</keyword>
<dbReference type="InterPro" id="IPR005119">
    <property type="entry name" value="LysR_subst-bd"/>
</dbReference>
<evidence type="ECO:0000256" key="2">
    <source>
        <dbReference type="ARBA" id="ARBA00023015"/>
    </source>
</evidence>
<evidence type="ECO:0000259" key="5">
    <source>
        <dbReference type="PROSITE" id="PS50931"/>
    </source>
</evidence>
<dbReference type="PANTHER" id="PTHR30126">
    <property type="entry name" value="HTH-TYPE TRANSCRIPTIONAL REGULATOR"/>
    <property type="match status" value="1"/>
</dbReference>
<dbReference type="InterPro" id="IPR036388">
    <property type="entry name" value="WH-like_DNA-bd_sf"/>
</dbReference>
<evidence type="ECO:0000256" key="3">
    <source>
        <dbReference type="ARBA" id="ARBA00023125"/>
    </source>
</evidence>
<dbReference type="PANTHER" id="PTHR30126:SF39">
    <property type="entry name" value="HTH-TYPE TRANSCRIPTIONAL REGULATOR CYSL"/>
    <property type="match status" value="1"/>
</dbReference>
<evidence type="ECO:0000256" key="4">
    <source>
        <dbReference type="ARBA" id="ARBA00023163"/>
    </source>
</evidence>
<comment type="similarity">
    <text evidence="1">Belongs to the LysR transcriptional regulatory family.</text>
</comment>
<name>A0A328AFE6_9CAUL</name>
<dbReference type="Pfam" id="PF00126">
    <property type="entry name" value="HTH_1"/>
    <property type="match status" value="1"/>
</dbReference>
<dbReference type="InterPro" id="IPR036390">
    <property type="entry name" value="WH_DNA-bd_sf"/>
</dbReference>
<dbReference type="Gene3D" id="3.40.190.290">
    <property type="match status" value="1"/>
</dbReference>
<dbReference type="RefSeq" id="WP_111527214.1">
    <property type="nucleotide sequence ID" value="NZ_JBHRSG010000001.1"/>
</dbReference>
<evidence type="ECO:0000313" key="6">
    <source>
        <dbReference type="EMBL" id="RAK53462.1"/>
    </source>
</evidence>
<dbReference type="FunFam" id="1.10.10.10:FF:000001">
    <property type="entry name" value="LysR family transcriptional regulator"/>
    <property type="match status" value="1"/>
</dbReference>
<dbReference type="OrthoDB" id="9808620at2"/>
<protein>
    <submittedName>
        <fullName evidence="6">LysR family transcriptional regulator</fullName>
    </submittedName>
</protein>
<gene>
    <name evidence="6" type="ORF">DJ017_02430</name>
</gene>
<dbReference type="GO" id="GO:0003700">
    <property type="term" value="F:DNA-binding transcription factor activity"/>
    <property type="evidence" value="ECO:0007669"/>
    <property type="project" value="InterPro"/>
</dbReference>
<dbReference type="Proteomes" id="UP000249254">
    <property type="component" value="Unassembled WGS sequence"/>
</dbReference>
<keyword evidence="7" id="KW-1185">Reference proteome</keyword>
<proteinExistence type="inferred from homology"/>
<dbReference type="SUPFAM" id="SSF53850">
    <property type="entry name" value="Periplasmic binding protein-like II"/>
    <property type="match status" value="1"/>
</dbReference>
<dbReference type="PROSITE" id="PS50931">
    <property type="entry name" value="HTH_LYSR"/>
    <property type="match status" value="1"/>
</dbReference>
<dbReference type="Pfam" id="PF03466">
    <property type="entry name" value="LysR_substrate"/>
    <property type="match status" value="1"/>
</dbReference>
<accession>A0A328AFE6</accession>
<keyword evidence="3" id="KW-0238">DNA-binding</keyword>
<dbReference type="Gene3D" id="1.10.10.10">
    <property type="entry name" value="Winged helix-like DNA-binding domain superfamily/Winged helix DNA-binding domain"/>
    <property type="match status" value="1"/>
</dbReference>
<dbReference type="EMBL" id="QFYQ01000001">
    <property type="protein sequence ID" value="RAK53462.1"/>
    <property type="molecule type" value="Genomic_DNA"/>
</dbReference>
<keyword evidence="2" id="KW-0805">Transcription regulation</keyword>
<feature type="domain" description="HTH lysR-type" evidence="5">
    <location>
        <begin position="1"/>
        <end position="58"/>
    </location>
</feature>
<reference evidence="7" key="1">
    <citation type="submission" date="2018-05" db="EMBL/GenBank/DDBJ databases">
        <authorList>
            <person name="Li X."/>
        </authorList>
    </citation>
    <scope>NUCLEOTIDE SEQUENCE [LARGE SCALE GENOMIC DNA]</scope>
    <source>
        <strain evidence="7">LX32</strain>
    </source>
</reference>
<evidence type="ECO:0000313" key="7">
    <source>
        <dbReference type="Proteomes" id="UP000249254"/>
    </source>
</evidence>
<organism evidence="6 7">
    <name type="scientific">Phenylobacterium soli</name>
    <dbReference type="NCBI Taxonomy" id="2170551"/>
    <lineage>
        <taxon>Bacteria</taxon>
        <taxon>Pseudomonadati</taxon>
        <taxon>Pseudomonadota</taxon>
        <taxon>Alphaproteobacteria</taxon>
        <taxon>Caulobacterales</taxon>
        <taxon>Caulobacteraceae</taxon>
        <taxon>Phenylobacterium</taxon>
    </lineage>
</organism>
<dbReference type="AlphaFoldDB" id="A0A328AFE6"/>
<dbReference type="GO" id="GO:0000976">
    <property type="term" value="F:transcription cis-regulatory region binding"/>
    <property type="evidence" value="ECO:0007669"/>
    <property type="project" value="TreeGrafter"/>
</dbReference>
<dbReference type="InterPro" id="IPR000847">
    <property type="entry name" value="LysR_HTH_N"/>
</dbReference>
<dbReference type="SUPFAM" id="SSF46785">
    <property type="entry name" value="Winged helix' DNA-binding domain"/>
    <property type="match status" value="1"/>
</dbReference>